<dbReference type="Proteomes" id="UP000316217">
    <property type="component" value="Unassembled WGS sequence"/>
</dbReference>
<evidence type="ECO:0000256" key="3">
    <source>
        <dbReference type="ARBA" id="ARBA00023274"/>
    </source>
</evidence>
<dbReference type="GO" id="GO:0022625">
    <property type="term" value="C:cytosolic large ribosomal subunit"/>
    <property type="evidence" value="ECO:0007669"/>
    <property type="project" value="TreeGrafter"/>
</dbReference>
<protein>
    <recommendedName>
        <fullName evidence="4">Large ribosomal subunit protein eL18</fullName>
    </recommendedName>
</protein>
<dbReference type="NCBIfam" id="NF003079">
    <property type="entry name" value="PRK04005.1"/>
    <property type="match status" value="1"/>
</dbReference>
<keyword evidence="8" id="KW-1185">Reference proteome</keyword>
<dbReference type="InterPro" id="IPR001196">
    <property type="entry name" value="Ribosomal_uL15_CS"/>
</dbReference>
<dbReference type="Pfam" id="PF17135">
    <property type="entry name" value="Ribosomal_L18"/>
    <property type="match status" value="1"/>
</dbReference>
<evidence type="ECO:0000256" key="2">
    <source>
        <dbReference type="ARBA" id="ARBA00022980"/>
    </source>
</evidence>
<accession>A0A3R9PK07</accession>
<dbReference type="PANTHER" id="PTHR10934">
    <property type="entry name" value="60S RIBOSOMAL PROTEIN L18"/>
    <property type="match status" value="1"/>
</dbReference>
<dbReference type="InterPro" id="IPR022947">
    <property type="entry name" value="Ribosomal_eL18_arc"/>
</dbReference>
<comment type="caution">
    <text evidence="6">The sequence shown here is derived from an EMBL/GenBank/DDBJ whole genome shotgun (WGS) entry which is preliminary data.</text>
</comment>
<dbReference type="Gene3D" id="3.100.10.10">
    <property type="match status" value="1"/>
</dbReference>
<evidence type="ECO:0000313" key="6">
    <source>
        <dbReference type="EMBL" id="RSN76184.1"/>
    </source>
</evidence>
<evidence type="ECO:0000259" key="5">
    <source>
        <dbReference type="Pfam" id="PF17135"/>
    </source>
</evidence>
<dbReference type="EMBL" id="RCOS01000062">
    <property type="protein sequence ID" value="RSN76184.1"/>
    <property type="molecule type" value="Genomic_DNA"/>
</dbReference>
<reference evidence="6 8" key="1">
    <citation type="submission" date="2018-10" db="EMBL/GenBank/DDBJ databases">
        <title>Co-occurring genomic capacity for anaerobic methane metabolism and dissimilatory sulfite reduction discovered in the Korarchaeota.</title>
        <authorList>
            <person name="Mckay L.J."/>
            <person name="Dlakic M."/>
            <person name="Fields M.W."/>
            <person name="Delmont T.O."/>
            <person name="Eren A.M."/>
            <person name="Jay Z.J."/>
            <person name="Klingelsmith K.B."/>
            <person name="Rusch D.B."/>
            <person name="Inskeep W.P."/>
        </authorList>
    </citation>
    <scope>NUCLEOTIDE SEQUENCE [LARGE SCALE GENOMIC DNA]</scope>
    <source>
        <strain evidence="6 8">MDKW</strain>
    </source>
</reference>
<evidence type="ECO:0000313" key="9">
    <source>
        <dbReference type="Proteomes" id="UP000316217"/>
    </source>
</evidence>
<proteinExistence type="inferred from homology"/>
<sequence>MARRTGPTNPVLRKLINLLEKQSRENNAPVWAAIAEKLRYPRRRRIEVNLGKINKLYKEDKLIVVPGKVLGDGKLDKPVKVAAFKFSTSASKRIEEAGGKAMRIEEAMRLDPKGSNVIIVA</sequence>
<evidence type="ECO:0000256" key="1">
    <source>
        <dbReference type="ARBA" id="ARBA00006815"/>
    </source>
</evidence>
<keyword evidence="2 4" id="KW-0689">Ribosomal protein</keyword>
<dbReference type="InterPro" id="IPR036227">
    <property type="entry name" value="Ribosomal_uL15/eL18_sf"/>
</dbReference>
<organism evidence="6 8">
    <name type="scientific">Candidatus Methanodesulfokora washburnensis</name>
    <dbReference type="NCBI Taxonomy" id="2478471"/>
    <lineage>
        <taxon>Archaea</taxon>
        <taxon>Thermoproteota</taxon>
        <taxon>Candidatus Korarchaeia</taxon>
        <taxon>Candidatus Korarchaeia incertae sedis</taxon>
        <taxon>Candidatus Methanodesulfokora</taxon>
    </lineage>
</organism>
<evidence type="ECO:0000313" key="7">
    <source>
        <dbReference type="EMBL" id="RZN59680.1"/>
    </source>
</evidence>
<dbReference type="OrthoDB" id="11309at2157"/>
<dbReference type="HAMAP" id="MF_00329">
    <property type="entry name" value="Ribosomal_eL18"/>
    <property type="match status" value="1"/>
</dbReference>
<evidence type="ECO:0000256" key="4">
    <source>
        <dbReference type="HAMAP-Rule" id="MF_00329"/>
    </source>
</evidence>
<dbReference type="InterPro" id="IPR000039">
    <property type="entry name" value="Ribosomal_eL18"/>
</dbReference>
<dbReference type="GO" id="GO:0003723">
    <property type="term" value="F:RNA binding"/>
    <property type="evidence" value="ECO:0007669"/>
    <property type="project" value="TreeGrafter"/>
</dbReference>
<evidence type="ECO:0000313" key="8">
    <source>
        <dbReference type="Proteomes" id="UP000277582"/>
    </source>
</evidence>
<name>A0A3R9PK07_9CREN</name>
<dbReference type="PANTHER" id="PTHR10934:SF2">
    <property type="entry name" value="LARGE RIBOSOMAL SUBUNIT PROTEIN EL18"/>
    <property type="match status" value="1"/>
</dbReference>
<dbReference type="AlphaFoldDB" id="A0A3R9PK07"/>
<dbReference type="SUPFAM" id="SSF52080">
    <property type="entry name" value="Ribosomal proteins L15p and L18e"/>
    <property type="match status" value="1"/>
</dbReference>
<dbReference type="GO" id="GO:0003735">
    <property type="term" value="F:structural constituent of ribosome"/>
    <property type="evidence" value="ECO:0007669"/>
    <property type="project" value="InterPro"/>
</dbReference>
<dbReference type="GO" id="GO:0006412">
    <property type="term" value="P:translation"/>
    <property type="evidence" value="ECO:0007669"/>
    <property type="project" value="UniProtKB-UniRule"/>
</dbReference>
<dbReference type="Proteomes" id="UP000277582">
    <property type="component" value="Unassembled WGS sequence"/>
</dbReference>
<dbReference type="EMBL" id="RXII01000102">
    <property type="protein sequence ID" value="RZN59680.1"/>
    <property type="molecule type" value="Genomic_DNA"/>
</dbReference>
<dbReference type="PROSITE" id="PS00475">
    <property type="entry name" value="RIBOSOMAL_L15"/>
    <property type="match status" value="1"/>
</dbReference>
<gene>
    <name evidence="4" type="primary">rpl18e</name>
    <name evidence="6" type="ORF">D6D85_04315</name>
    <name evidence="7" type="ORF">EF810_06580</name>
</gene>
<keyword evidence="3 4" id="KW-0687">Ribonucleoprotein</keyword>
<feature type="domain" description="Large ribosomal subunit protein uL15/eL18" evidence="5">
    <location>
        <begin position="8"/>
        <end position="120"/>
    </location>
</feature>
<comment type="similarity">
    <text evidence="1 4">Belongs to the eukaryotic ribosomal protein eL18 family.</text>
</comment>
<dbReference type="RefSeq" id="WP_125670807.1">
    <property type="nucleotide sequence ID" value="NZ_RCOS01000062.1"/>
</dbReference>
<reference evidence="7 9" key="2">
    <citation type="journal article" date="2019" name="Nat. Microbiol.">
        <title>Wide diversity of methane and short-chain alkane metabolisms in uncultured archaea.</title>
        <authorList>
            <person name="Borrel G."/>
            <person name="Adam P.S."/>
            <person name="McKay L.J."/>
            <person name="Chen L.X."/>
            <person name="Sierra-Garcia I.N."/>
            <person name="Sieber C.M."/>
            <person name="Letourneur Q."/>
            <person name="Ghozlane A."/>
            <person name="Andersen G.L."/>
            <person name="Li W.J."/>
            <person name="Hallam S.J."/>
            <person name="Muyzer G."/>
            <person name="de Oliveira V.M."/>
            <person name="Inskeep W.P."/>
            <person name="Banfield J.F."/>
            <person name="Gribaldo S."/>
        </authorList>
    </citation>
    <scope>NUCLEOTIDE SEQUENCE [LARGE SCALE GENOMIC DNA]</scope>
    <source>
        <strain evidence="7">NM4</strain>
    </source>
</reference>
<dbReference type="InterPro" id="IPR021131">
    <property type="entry name" value="Ribosomal_uL15/eL18"/>
</dbReference>